<evidence type="ECO:0000256" key="1">
    <source>
        <dbReference type="SAM" id="Phobius"/>
    </source>
</evidence>
<keyword evidence="1" id="KW-0812">Transmembrane</keyword>
<comment type="caution">
    <text evidence="2">The sequence shown here is derived from an EMBL/GenBank/DDBJ whole genome shotgun (WGS) entry which is preliminary data.</text>
</comment>
<keyword evidence="1" id="KW-1133">Transmembrane helix</keyword>
<reference evidence="3" key="1">
    <citation type="journal article" date="2019" name="Int. J. Syst. Evol. Microbiol.">
        <title>The Global Catalogue of Microorganisms (GCM) 10K type strain sequencing project: providing services to taxonomists for standard genome sequencing and annotation.</title>
        <authorList>
            <consortium name="The Broad Institute Genomics Platform"/>
            <consortium name="The Broad Institute Genome Sequencing Center for Infectious Disease"/>
            <person name="Wu L."/>
            <person name="Ma J."/>
        </authorList>
    </citation>
    <scope>NUCLEOTIDE SEQUENCE [LARGE SCALE GENOMIC DNA]</scope>
    <source>
        <strain evidence="3">CGMCC 1.16275</strain>
    </source>
</reference>
<dbReference type="Proteomes" id="UP001596456">
    <property type="component" value="Unassembled WGS sequence"/>
</dbReference>
<protein>
    <submittedName>
        <fullName evidence="2">Uncharacterized protein</fullName>
    </submittedName>
</protein>
<evidence type="ECO:0000313" key="3">
    <source>
        <dbReference type="Proteomes" id="UP001596456"/>
    </source>
</evidence>
<accession>A0ABW2KYC1</accession>
<evidence type="ECO:0000313" key="2">
    <source>
        <dbReference type="EMBL" id="MFC7334977.1"/>
    </source>
</evidence>
<gene>
    <name evidence="2" type="ORF">ACFQPS_17560</name>
</gene>
<keyword evidence="1" id="KW-0472">Membrane</keyword>
<keyword evidence="3" id="KW-1185">Reference proteome</keyword>
<feature type="transmembrane region" description="Helical" evidence="1">
    <location>
        <begin position="30"/>
        <end position="54"/>
    </location>
</feature>
<dbReference type="RefSeq" id="WP_377360516.1">
    <property type="nucleotide sequence ID" value="NZ_JBHTCM010000025.1"/>
</dbReference>
<dbReference type="EMBL" id="JBHTCM010000025">
    <property type="protein sequence ID" value="MFC7334977.1"/>
    <property type="molecule type" value="Genomic_DNA"/>
</dbReference>
<name>A0ABW2KYC1_9PROT</name>
<proteinExistence type="predicted"/>
<organism evidence="2 3">
    <name type="scientific">Rhodocista pekingensis</name>
    <dbReference type="NCBI Taxonomy" id="201185"/>
    <lineage>
        <taxon>Bacteria</taxon>
        <taxon>Pseudomonadati</taxon>
        <taxon>Pseudomonadota</taxon>
        <taxon>Alphaproteobacteria</taxon>
        <taxon>Rhodospirillales</taxon>
        <taxon>Azospirillaceae</taxon>
        <taxon>Rhodocista</taxon>
    </lineage>
</organism>
<sequence length="58" mass="6307">MLLKAVLGTIVLYLALLARSAWKQGELAQFLRALGIVAVLLGGIALVSWTWIWLDGRG</sequence>